<comment type="similarity">
    <text evidence="2">Belongs to the WD repeat RRP9 family.</text>
</comment>
<evidence type="ECO:0000256" key="4">
    <source>
        <dbReference type="ARBA" id="ARBA00022499"/>
    </source>
</evidence>
<dbReference type="InterPro" id="IPR039241">
    <property type="entry name" value="Rrp9-like"/>
</dbReference>
<dbReference type="PROSITE" id="PS50082">
    <property type="entry name" value="WD_REPEATS_2"/>
    <property type="match status" value="5"/>
</dbReference>
<evidence type="ECO:0000313" key="21">
    <source>
        <dbReference type="Ensembl" id="ENSSHAP00000025572.1"/>
    </source>
</evidence>
<evidence type="ECO:0000256" key="17">
    <source>
        <dbReference type="ARBA" id="ARBA00076054"/>
    </source>
</evidence>
<dbReference type="PROSITE" id="PS50294">
    <property type="entry name" value="WD_REPEATS_REGION"/>
    <property type="match status" value="4"/>
</dbReference>
<dbReference type="PANTHER" id="PTHR19865:SF0">
    <property type="entry name" value="U3 SMALL NUCLEOLAR RNA-INTERACTING PROTEIN 2"/>
    <property type="match status" value="1"/>
</dbReference>
<comment type="subcellular location">
    <subcellularLocation>
        <location evidence="1">Nucleus</location>
        <location evidence="1">Nucleolus</location>
    </subcellularLocation>
</comment>
<reference evidence="21" key="3">
    <citation type="submission" date="2025-09" db="UniProtKB">
        <authorList>
            <consortium name="Ensembl"/>
        </authorList>
    </citation>
    <scope>IDENTIFICATION</scope>
</reference>
<evidence type="ECO:0000256" key="10">
    <source>
        <dbReference type="ARBA" id="ARBA00022884"/>
    </source>
</evidence>
<dbReference type="InterPro" id="IPR001680">
    <property type="entry name" value="WD40_rpt"/>
</dbReference>
<sequence length="520" mass="56893">MSAAVAASGKRGKPAGPSAGKRRRKVRRASPPERRRSLPRAGAARVPPPDPPPRGRGRVRPPGGPGPPLPSGGPLTGRAGFSWQPDVEEEPGRAKPGTKKRPKLSEEISSDSEPESPEDTRTKEEEDEELEETAQEKKLRLAKLYLEQLRQQEEEKAEEEAFGNDQVAGRLKEDVLEQRGRLQKLVAKEVQAPVAADIRVLRGHQLSITCLVITPDNSAIFSGAKDCTIIKWGVESGKKLHQIQRVKKGAEGQPPGHADHVLCMAISSDGKYLASGDKNKLILIWDAGTCRHLYTFTGHRDAVSGLAFRRGTHQLYSTSHDRSVKVWNVAENAYIETLFGHQDAVTALDGLSRESCVTAGGRDGTVRVWKIPEESQLVFYGHQGSIDCIQLINEEHMISGSEDGSLALWGLSKKRPLTLQQKAHGMRGEEGLEQPFWVSSVTALLNTDLVASGWLGPPPPVGVSPLWGRLRARGQCQEIRGRSLWGLRAWGRSGRALRASRRGLKSETSAGLVQPWAWAL</sequence>
<evidence type="ECO:0000256" key="14">
    <source>
        <dbReference type="ARBA" id="ARBA00055322"/>
    </source>
</evidence>
<dbReference type="FunFam" id="2.130.10.10:FF:000143">
    <property type="entry name" value="U3 small nucleolar RNA-interacting protein 2 isoform X2"/>
    <property type="match status" value="1"/>
</dbReference>
<keyword evidence="5" id="KW-0698">rRNA processing</keyword>
<feature type="compositionally biased region" description="Pro residues" evidence="20">
    <location>
        <begin position="62"/>
        <end position="71"/>
    </location>
</feature>
<dbReference type="GO" id="GO:0006364">
    <property type="term" value="P:rRNA processing"/>
    <property type="evidence" value="ECO:0007669"/>
    <property type="project" value="UniProtKB-KW"/>
</dbReference>
<reference evidence="21" key="2">
    <citation type="submission" date="2025-08" db="UniProtKB">
        <authorList>
            <consortium name="Ensembl"/>
        </authorList>
    </citation>
    <scope>IDENTIFICATION</scope>
</reference>
<evidence type="ECO:0000256" key="6">
    <source>
        <dbReference type="ARBA" id="ARBA00022553"/>
    </source>
</evidence>
<dbReference type="AlphaFoldDB" id="A0A7N4NMH3"/>
<evidence type="ECO:0000313" key="22">
    <source>
        <dbReference type="Proteomes" id="UP000007648"/>
    </source>
</evidence>
<dbReference type="SMART" id="SM00320">
    <property type="entry name" value="WD40"/>
    <property type="match status" value="5"/>
</dbReference>
<dbReference type="FunCoup" id="A0A7N4NMH3">
    <property type="interactions" value="2015"/>
</dbReference>
<evidence type="ECO:0000256" key="16">
    <source>
        <dbReference type="ARBA" id="ARBA00074377"/>
    </source>
</evidence>
<feature type="repeat" description="WD" evidence="19">
    <location>
        <begin position="201"/>
        <end position="242"/>
    </location>
</feature>
<dbReference type="Pfam" id="PF00400">
    <property type="entry name" value="WD40"/>
    <property type="match status" value="5"/>
</dbReference>
<keyword evidence="7 19" id="KW-0853">WD repeat</keyword>
<proteinExistence type="inferred from homology"/>
<keyword evidence="22" id="KW-1185">Reference proteome</keyword>
<keyword evidence="13" id="KW-0687">Ribonucleoprotein</keyword>
<comment type="subunit">
    <text evidence="15">Interacts specifically with the U3 small nucleolar RNA (U3 snoRNA). Binds a sub-fragment of the U3 snoRNA surrounding the B/C motif (3UBC). This association with the U3BC RNA is dependent on the binding of a protein called 15.5K to the box B/C motif. The association of the protein with the U3BC RNA was found to be also dependent on a conserved RNA structure that flanks the box B/C motif. Part of the small subunit (SSU) processome, composed of more than 70 proteins and the RNA chaperone small nucleolar RNA (snoRNA) U3.</text>
</comment>
<reference evidence="21 22" key="1">
    <citation type="journal article" date="2011" name="Proc. Natl. Acad. Sci. U.S.A.">
        <title>Genetic diversity and population structure of the endangered marsupial Sarcophilus harrisii (Tasmanian devil).</title>
        <authorList>
            <person name="Miller W."/>
            <person name="Hayes V.M."/>
            <person name="Ratan A."/>
            <person name="Petersen D.C."/>
            <person name="Wittekindt N.E."/>
            <person name="Miller J."/>
            <person name="Walenz B."/>
            <person name="Knight J."/>
            <person name="Qi J."/>
            <person name="Zhao F."/>
            <person name="Wang Q."/>
            <person name="Bedoya-Reina O.C."/>
            <person name="Katiyar N."/>
            <person name="Tomsho L.P."/>
            <person name="Kasson L.M."/>
            <person name="Hardie R.A."/>
            <person name="Woodbridge P."/>
            <person name="Tindall E.A."/>
            <person name="Bertelsen M.F."/>
            <person name="Dixon D."/>
            <person name="Pyecroft S."/>
            <person name="Helgen K.M."/>
            <person name="Lesk A.M."/>
            <person name="Pringle T.H."/>
            <person name="Patterson N."/>
            <person name="Zhang Y."/>
            <person name="Kreiss A."/>
            <person name="Woods G.M."/>
            <person name="Jones M.E."/>
            <person name="Schuster S.C."/>
        </authorList>
    </citation>
    <scope>NUCLEOTIDE SEQUENCE [LARGE SCALE GENOMIC DNA]</scope>
</reference>
<evidence type="ECO:0000256" key="9">
    <source>
        <dbReference type="ARBA" id="ARBA00022843"/>
    </source>
</evidence>
<dbReference type="GeneTree" id="ENSGT00940000158328"/>
<dbReference type="GO" id="GO:0032040">
    <property type="term" value="C:small-subunit processome"/>
    <property type="evidence" value="ECO:0007669"/>
    <property type="project" value="Ensembl"/>
</dbReference>
<keyword evidence="12" id="KW-0539">Nucleus</keyword>
<evidence type="ECO:0000256" key="8">
    <source>
        <dbReference type="ARBA" id="ARBA00022737"/>
    </source>
</evidence>
<accession>A0A7N4NMH3</accession>
<name>A0A7N4NMH3_SARHA</name>
<dbReference type="SUPFAM" id="SSF50978">
    <property type="entry name" value="WD40 repeat-like"/>
    <property type="match status" value="1"/>
</dbReference>
<dbReference type="InterPro" id="IPR020472">
    <property type="entry name" value="WD40_PAC1"/>
</dbReference>
<keyword evidence="6" id="KW-0597">Phosphoprotein</keyword>
<evidence type="ECO:0000256" key="1">
    <source>
        <dbReference type="ARBA" id="ARBA00004604"/>
    </source>
</evidence>
<gene>
    <name evidence="21" type="primary">RRP9</name>
</gene>
<keyword evidence="8" id="KW-0677">Repeat</keyword>
<dbReference type="GO" id="GO:0042274">
    <property type="term" value="P:ribosomal small subunit biogenesis"/>
    <property type="evidence" value="ECO:0007669"/>
    <property type="project" value="Ensembl"/>
</dbReference>
<keyword evidence="11" id="KW-0007">Acetylation</keyword>
<dbReference type="InterPro" id="IPR019775">
    <property type="entry name" value="WD40_repeat_CS"/>
</dbReference>
<organism evidence="21 22">
    <name type="scientific">Sarcophilus harrisii</name>
    <name type="common">Tasmanian devil</name>
    <name type="synonym">Sarcophilus laniarius</name>
    <dbReference type="NCBI Taxonomy" id="9305"/>
    <lineage>
        <taxon>Eukaryota</taxon>
        <taxon>Metazoa</taxon>
        <taxon>Chordata</taxon>
        <taxon>Craniata</taxon>
        <taxon>Vertebrata</taxon>
        <taxon>Euteleostomi</taxon>
        <taxon>Mammalia</taxon>
        <taxon>Metatheria</taxon>
        <taxon>Dasyuromorphia</taxon>
        <taxon>Dasyuridae</taxon>
        <taxon>Sarcophilus</taxon>
    </lineage>
</organism>
<feature type="region of interest" description="Disordered" evidence="20">
    <location>
        <begin position="1"/>
        <end position="136"/>
    </location>
</feature>
<evidence type="ECO:0000256" key="7">
    <source>
        <dbReference type="ARBA" id="ARBA00022574"/>
    </source>
</evidence>
<dbReference type="PRINTS" id="PR00320">
    <property type="entry name" value="GPROTEINBRPT"/>
</dbReference>
<keyword evidence="4" id="KW-1017">Isopeptide bond</keyword>
<dbReference type="Ensembl" id="ENSSHAT00000052453.1">
    <property type="protein sequence ID" value="ENSSHAP00000025572.1"/>
    <property type="gene ID" value="ENSSHAG00000007762.2"/>
</dbReference>
<feature type="repeat" description="WD" evidence="19">
    <location>
        <begin position="338"/>
        <end position="379"/>
    </location>
</feature>
<feature type="repeat" description="WD" evidence="19">
    <location>
        <begin position="379"/>
        <end position="419"/>
    </location>
</feature>
<evidence type="ECO:0000256" key="18">
    <source>
        <dbReference type="ARBA" id="ARBA00077445"/>
    </source>
</evidence>
<feature type="repeat" description="WD" evidence="19">
    <location>
        <begin position="296"/>
        <end position="337"/>
    </location>
</feature>
<evidence type="ECO:0000256" key="11">
    <source>
        <dbReference type="ARBA" id="ARBA00022990"/>
    </source>
</evidence>
<dbReference type="InterPro" id="IPR015943">
    <property type="entry name" value="WD40/YVTN_repeat-like_dom_sf"/>
</dbReference>
<dbReference type="CDD" id="cd00200">
    <property type="entry name" value="WD40"/>
    <property type="match status" value="1"/>
</dbReference>
<feature type="repeat" description="WD" evidence="19">
    <location>
        <begin position="254"/>
        <end position="295"/>
    </location>
</feature>
<evidence type="ECO:0000256" key="12">
    <source>
        <dbReference type="ARBA" id="ARBA00023242"/>
    </source>
</evidence>
<evidence type="ECO:0000256" key="15">
    <source>
        <dbReference type="ARBA" id="ARBA00065513"/>
    </source>
</evidence>
<evidence type="ECO:0000256" key="19">
    <source>
        <dbReference type="PROSITE-ProRule" id="PRU00221"/>
    </source>
</evidence>
<evidence type="ECO:0000256" key="3">
    <source>
        <dbReference type="ARBA" id="ARBA00022481"/>
    </source>
</evidence>
<dbReference type="PANTHER" id="PTHR19865">
    <property type="entry name" value="U3 SMALL NUCLEOLAR RNA INTERACTING PROTEIN 2"/>
    <property type="match status" value="1"/>
</dbReference>
<keyword evidence="10" id="KW-0694">RNA-binding</keyword>
<evidence type="ECO:0000256" key="5">
    <source>
        <dbReference type="ARBA" id="ARBA00022552"/>
    </source>
</evidence>
<evidence type="ECO:0000256" key="13">
    <source>
        <dbReference type="ARBA" id="ARBA00023274"/>
    </source>
</evidence>
<dbReference type="InterPro" id="IPR036322">
    <property type="entry name" value="WD40_repeat_dom_sf"/>
</dbReference>
<protein>
    <recommendedName>
        <fullName evidence="16">U3 small nucleolar RNA-interacting protein 2</fullName>
    </recommendedName>
    <alternativeName>
        <fullName evidence="18">RRP9 homolog</fullName>
    </alternativeName>
    <alternativeName>
        <fullName evidence="17">U3 small nucleolar ribonucleoprotein-associated 55 kDa protein</fullName>
    </alternativeName>
</protein>
<dbReference type="GO" id="GO:0034511">
    <property type="term" value="F:U3 snoRNA binding"/>
    <property type="evidence" value="ECO:0007669"/>
    <property type="project" value="Ensembl"/>
</dbReference>
<dbReference type="PROSITE" id="PS00678">
    <property type="entry name" value="WD_REPEATS_1"/>
    <property type="match status" value="1"/>
</dbReference>
<comment type="function">
    <text evidence="14">Component of a nucleolar small nuclear ribonucleoprotein particle (snoRNP) thought to participate in the processing and modification of pre-ribosomal RNA (pre-rRNA). Part of the small subunit (SSU) processome, first precursor of the small eukaryotic ribosomal subunit. During the assembly of the SSU processome in the nucleolus, many ribosome biogenesis factors, an RNA chaperone and ribosomal proteins associate with the nascent pre-rRNA and work in concert to generate RNA folding, modifications, rearrangements and cleavage as well as targeted degradation of pre-ribosomal RNA by the RNA exosome.</text>
</comment>
<dbReference type="Gene3D" id="2.130.10.10">
    <property type="entry name" value="YVTN repeat-like/Quinoprotein amine dehydrogenase"/>
    <property type="match status" value="1"/>
</dbReference>
<evidence type="ECO:0000256" key="2">
    <source>
        <dbReference type="ARBA" id="ARBA00006777"/>
    </source>
</evidence>
<dbReference type="GO" id="GO:0031428">
    <property type="term" value="C:box C/D methylation guide snoRNP complex"/>
    <property type="evidence" value="ECO:0007669"/>
    <property type="project" value="Ensembl"/>
</dbReference>
<feature type="compositionally biased region" description="Acidic residues" evidence="20">
    <location>
        <begin position="108"/>
        <end position="117"/>
    </location>
</feature>
<keyword evidence="9" id="KW-0832">Ubl conjugation</keyword>
<dbReference type="InParanoid" id="A0A7N4NMH3"/>
<evidence type="ECO:0000256" key="20">
    <source>
        <dbReference type="SAM" id="MobiDB-lite"/>
    </source>
</evidence>
<keyword evidence="3" id="KW-0488">Methylation</keyword>
<dbReference type="Proteomes" id="UP000007648">
    <property type="component" value="Unassembled WGS sequence"/>
</dbReference>